<dbReference type="EMBL" id="CAOQHR010000001">
    <property type="protein sequence ID" value="CAI6265579.1"/>
    <property type="molecule type" value="Genomic_DNA"/>
</dbReference>
<protein>
    <submittedName>
        <fullName evidence="3">Uncharacterized protein</fullName>
    </submittedName>
</protein>
<proteinExistence type="predicted"/>
<evidence type="ECO:0000313" key="4">
    <source>
        <dbReference type="Proteomes" id="UP001152607"/>
    </source>
</evidence>
<feature type="compositionally biased region" description="Basic and acidic residues" evidence="1">
    <location>
        <begin position="56"/>
        <end position="66"/>
    </location>
</feature>
<dbReference type="OrthoDB" id="10524435at2759"/>
<keyword evidence="4" id="KW-1185">Reference proteome</keyword>
<feature type="chain" id="PRO_5040882132" evidence="2">
    <location>
        <begin position="21"/>
        <end position="151"/>
    </location>
</feature>
<name>A0A9W4XE81_9PLEO</name>
<evidence type="ECO:0000313" key="3">
    <source>
        <dbReference type="EMBL" id="CAI6265579.1"/>
    </source>
</evidence>
<dbReference type="AlphaFoldDB" id="A0A9W4XE81"/>
<reference evidence="3" key="1">
    <citation type="submission" date="2023-01" db="EMBL/GenBank/DDBJ databases">
        <authorList>
            <person name="Van Ghelder C."/>
            <person name="Rancurel C."/>
        </authorList>
    </citation>
    <scope>NUCLEOTIDE SEQUENCE</scope>
    <source>
        <strain evidence="3">CNCM I-4278</strain>
    </source>
</reference>
<gene>
    <name evidence="3" type="ORF">PDIGIT_LOCUS1522</name>
</gene>
<evidence type="ECO:0000256" key="2">
    <source>
        <dbReference type="SAM" id="SignalP"/>
    </source>
</evidence>
<feature type="signal peptide" evidence="2">
    <location>
        <begin position="1"/>
        <end position="20"/>
    </location>
</feature>
<sequence>MLSPTYLTILLATLTTTTLAAPTISTNIKPPITPNPKPTTKPSTSPSSPPKNHPRGQGEAHYVRNWDEGGRKRYEYDFKGVSCNDIDIAVVTAGGIPGPAGMNFQCGWKGTREGFLQFDVSVVEGVAGAAVVSNGVGAATGQSCGDSGFCP</sequence>
<accession>A0A9W4XE81</accession>
<comment type="caution">
    <text evidence="3">The sequence shown here is derived from an EMBL/GenBank/DDBJ whole genome shotgun (WGS) entry which is preliminary data.</text>
</comment>
<evidence type="ECO:0000256" key="1">
    <source>
        <dbReference type="SAM" id="MobiDB-lite"/>
    </source>
</evidence>
<dbReference type="Proteomes" id="UP001152607">
    <property type="component" value="Unassembled WGS sequence"/>
</dbReference>
<keyword evidence="2" id="KW-0732">Signal</keyword>
<feature type="region of interest" description="Disordered" evidence="1">
    <location>
        <begin position="25"/>
        <end position="66"/>
    </location>
</feature>
<organism evidence="3 4">
    <name type="scientific">Periconia digitata</name>
    <dbReference type="NCBI Taxonomy" id="1303443"/>
    <lineage>
        <taxon>Eukaryota</taxon>
        <taxon>Fungi</taxon>
        <taxon>Dikarya</taxon>
        <taxon>Ascomycota</taxon>
        <taxon>Pezizomycotina</taxon>
        <taxon>Dothideomycetes</taxon>
        <taxon>Pleosporomycetidae</taxon>
        <taxon>Pleosporales</taxon>
        <taxon>Massarineae</taxon>
        <taxon>Periconiaceae</taxon>
        <taxon>Periconia</taxon>
    </lineage>
</organism>